<dbReference type="Proteomes" id="UP001162740">
    <property type="component" value="Plasmid pGD02.2.1"/>
</dbReference>
<dbReference type="InterPro" id="IPR052906">
    <property type="entry name" value="Type_IV_Methyl-Rstrct_Enzyme"/>
</dbReference>
<keyword evidence="3" id="KW-0378">Hydrolase</keyword>
<feature type="domain" description="Restriction endonuclease type IV Mrr" evidence="2">
    <location>
        <begin position="11"/>
        <end position="102"/>
    </location>
</feature>
<name>A0AA46X2G5_RHORH</name>
<evidence type="ECO:0000313" key="3">
    <source>
        <dbReference type="EMBL" id="UZF48265.1"/>
    </source>
</evidence>
<dbReference type="SUPFAM" id="SSF52980">
    <property type="entry name" value="Restriction endonuclease-like"/>
    <property type="match status" value="1"/>
</dbReference>
<dbReference type="Gene3D" id="3.40.1350.10">
    <property type="match status" value="1"/>
</dbReference>
<gene>
    <name evidence="3" type="ORF">KUM34_028365</name>
</gene>
<dbReference type="GO" id="GO:0003677">
    <property type="term" value="F:DNA binding"/>
    <property type="evidence" value="ECO:0007669"/>
    <property type="project" value="InterPro"/>
</dbReference>
<dbReference type="Pfam" id="PF04471">
    <property type="entry name" value="Mrr_cat"/>
    <property type="match status" value="1"/>
</dbReference>
<dbReference type="RefSeq" id="WP_229583251.1">
    <property type="nucleotide sequence ID" value="NZ_CP083975.1"/>
</dbReference>
<dbReference type="PANTHER" id="PTHR30015">
    <property type="entry name" value="MRR RESTRICTION SYSTEM PROTEIN"/>
    <property type="match status" value="1"/>
</dbReference>
<protein>
    <submittedName>
        <fullName evidence="3">Restriction endonuclease</fullName>
        <ecNumber evidence="3">3.1.21.-</ecNumber>
    </submittedName>
</protein>
<keyword evidence="3" id="KW-0255">Endonuclease</keyword>
<accession>A0AA46X2G5</accession>
<dbReference type="InterPro" id="IPR011856">
    <property type="entry name" value="tRNA_endonuc-like_dom_sf"/>
</dbReference>
<keyword evidence="1" id="KW-0472">Membrane</keyword>
<geneLocation type="plasmid" evidence="3 4">
    <name>pGD02.2.1</name>
</geneLocation>
<dbReference type="InterPro" id="IPR011335">
    <property type="entry name" value="Restrct_endonuc-II-like"/>
</dbReference>
<keyword evidence="1" id="KW-1133">Transmembrane helix</keyword>
<evidence type="ECO:0000313" key="4">
    <source>
        <dbReference type="Proteomes" id="UP001162740"/>
    </source>
</evidence>
<reference evidence="3 4" key="1">
    <citation type="journal article" date="2021" name="Front. Microbiol.">
        <title>Bacterial Transformation of Aromatic Monomers in Softwood Black Liquor.</title>
        <authorList>
            <person name="Navas L.E."/>
            <person name="Dexter G."/>
            <person name="Liu J."/>
            <person name="Levy-Booth D."/>
            <person name="Cho M."/>
            <person name="Jang S.K."/>
            <person name="Mansfield S.D."/>
            <person name="Renneckar S."/>
            <person name="Mohn W.W."/>
            <person name="Eltis L.D."/>
        </authorList>
    </citation>
    <scope>NUCLEOTIDE SEQUENCE [LARGE SCALE GENOMIC DNA]</scope>
    <source>
        <strain evidence="3 4">GD02</strain>
    </source>
</reference>
<dbReference type="InterPro" id="IPR007560">
    <property type="entry name" value="Restrct_endonuc_IV_Mrr"/>
</dbReference>
<dbReference type="EC" id="3.1.21.-" evidence="3"/>
<dbReference type="GO" id="GO:0015666">
    <property type="term" value="F:restriction endodeoxyribonuclease activity"/>
    <property type="evidence" value="ECO:0007669"/>
    <property type="project" value="TreeGrafter"/>
</dbReference>
<dbReference type="AlphaFoldDB" id="A0AA46X2G5"/>
<dbReference type="GO" id="GO:0009307">
    <property type="term" value="P:DNA restriction-modification system"/>
    <property type="evidence" value="ECO:0007669"/>
    <property type="project" value="InterPro"/>
</dbReference>
<sequence length="238" mass="25577">MSSEIEYITSAEDAEENAAEKMRAMGFTDARVTGPGADGGVDVWSRTAVAQVKWRSAQTGRPELQQLYGARAGDRDQRLLFFTASGYSQAAIEYAKSVKMALFIYDPLGELTPCNKRARKLLAAPVSTDESSASAPAGEPFEVTFASKSSAPSGGGGGGGCFETIGSVIALSLAVKFLTMLFSPESQTEFIIAIALLVVMVALGITYVIVRRRLMAQGREAMEQRREALRLEKENSDD</sequence>
<dbReference type="PANTHER" id="PTHR30015:SF7">
    <property type="entry name" value="TYPE IV METHYL-DIRECTED RESTRICTION ENZYME ECOKMRR"/>
    <property type="match status" value="1"/>
</dbReference>
<evidence type="ECO:0000256" key="1">
    <source>
        <dbReference type="SAM" id="Phobius"/>
    </source>
</evidence>
<keyword evidence="3" id="KW-0540">Nuclease</keyword>
<organism evidence="3 4">
    <name type="scientific">Rhodococcus rhodochrous</name>
    <dbReference type="NCBI Taxonomy" id="1829"/>
    <lineage>
        <taxon>Bacteria</taxon>
        <taxon>Bacillati</taxon>
        <taxon>Actinomycetota</taxon>
        <taxon>Actinomycetes</taxon>
        <taxon>Mycobacteriales</taxon>
        <taxon>Nocardiaceae</taxon>
        <taxon>Rhodococcus</taxon>
    </lineage>
</organism>
<keyword evidence="1" id="KW-0812">Transmembrane</keyword>
<evidence type="ECO:0000259" key="2">
    <source>
        <dbReference type="Pfam" id="PF04471"/>
    </source>
</evidence>
<feature type="transmembrane region" description="Helical" evidence="1">
    <location>
        <begin position="190"/>
        <end position="210"/>
    </location>
</feature>
<keyword evidence="3" id="KW-0614">Plasmid</keyword>
<dbReference type="EMBL" id="CP083975">
    <property type="protein sequence ID" value="UZF48265.1"/>
    <property type="molecule type" value="Genomic_DNA"/>
</dbReference>
<proteinExistence type="predicted"/>